<sequence>MMKYSKNKRNWLIGISLMGLAALGVFKLFFDPSTTFPVSDYYEYDKAIPLKDTTHIILDTTDYQMFSISYTSIHDQRVNGLLSIPKSSSKPLPTIILMHGLGDHKAVDYVAYGNELFLKNGYAVLRIDISAHGDREKDFYDFDLTGPNKYWTRNIVSQTVFDLRRAIDLIETKPELDPGKIGYYGISLGGIIGSIFCSVDDRVKVPVLALAGGQLNLLYGKQAATKEVKDFLGIIEPLNFIADISPRPLLMLNAKNDEIVPPIMSKLLYRKAKKEKEIIWYDAKHRDAPLDIIFGDGLDWFNQYL</sequence>
<comment type="caution">
    <text evidence="3">The sequence shown here is derived from an EMBL/GenBank/DDBJ whole genome shotgun (WGS) entry which is preliminary data.</text>
</comment>
<keyword evidence="1" id="KW-0812">Transmembrane</keyword>
<feature type="domain" description="Acetyl xylan esterase" evidence="2">
    <location>
        <begin position="60"/>
        <end position="204"/>
    </location>
</feature>
<dbReference type="Pfam" id="PF05448">
    <property type="entry name" value="AXE1"/>
    <property type="match status" value="1"/>
</dbReference>
<dbReference type="PANTHER" id="PTHR22946">
    <property type="entry name" value="DIENELACTONE HYDROLASE DOMAIN-CONTAINING PROTEIN-RELATED"/>
    <property type="match status" value="1"/>
</dbReference>
<dbReference type="InterPro" id="IPR029058">
    <property type="entry name" value="AB_hydrolase_fold"/>
</dbReference>
<keyword evidence="4" id="KW-1185">Reference proteome</keyword>
<evidence type="ECO:0000313" key="4">
    <source>
        <dbReference type="Proteomes" id="UP000651837"/>
    </source>
</evidence>
<keyword evidence="1" id="KW-0472">Membrane</keyword>
<protein>
    <submittedName>
        <fullName evidence="3">Acetylxylan esterase</fullName>
    </submittedName>
</protein>
<proteinExistence type="predicted"/>
<organism evidence="3 4">
    <name type="scientific">Maribacter polysiphoniae</name>
    <dbReference type="NCBI Taxonomy" id="429344"/>
    <lineage>
        <taxon>Bacteria</taxon>
        <taxon>Pseudomonadati</taxon>
        <taxon>Bacteroidota</taxon>
        <taxon>Flavobacteriia</taxon>
        <taxon>Flavobacteriales</taxon>
        <taxon>Flavobacteriaceae</taxon>
        <taxon>Maribacter</taxon>
    </lineage>
</organism>
<evidence type="ECO:0000313" key="3">
    <source>
        <dbReference type="EMBL" id="MBD1261005.1"/>
    </source>
</evidence>
<name>A0ABR7VYG2_9FLAO</name>
<dbReference type="Proteomes" id="UP000651837">
    <property type="component" value="Unassembled WGS sequence"/>
</dbReference>
<evidence type="ECO:0000259" key="2">
    <source>
        <dbReference type="Pfam" id="PF05448"/>
    </source>
</evidence>
<accession>A0ABR7VYG2</accession>
<dbReference type="InterPro" id="IPR050261">
    <property type="entry name" value="FrsA_esterase"/>
</dbReference>
<dbReference type="RefSeq" id="WP_109650659.1">
    <property type="nucleotide sequence ID" value="NZ_JACWLN010000004.1"/>
</dbReference>
<dbReference type="Gene3D" id="3.40.50.1820">
    <property type="entry name" value="alpha/beta hydrolase"/>
    <property type="match status" value="1"/>
</dbReference>
<evidence type="ECO:0000256" key="1">
    <source>
        <dbReference type="SAM" id="Phobius"/>
    </source>
</evidence>
<dbReference type="SUPFAM" id="SSF53474">
    <property type="entry name" value="alpha/beta-Hydrolases"/>
    <property type="match status" value="1"/>
</dbReference>
<keyword evidence="1" id="KW-1133">Transmembrane helix</keyword>
<dbReference type="InterPro" id="IPR008391">
    <property type="entry name" value="AXE1_dom"/>
</dbReference>
<feature type="transmembrane region" description="Helical" evidence="1">
    <location>
        <begin position="12"/>
        <end position="30"/>
    </location>
</feature>
<gene>
    <name evidence="3" type="ORF">HZY62_10435</name>
</gene>
<dbReference type="EMBL" id="JACWLN010000004">
    <property type="protein sequence ID" value="MBD1261005.1"/>
    <property type="molecule type" value="Genomic_DNA"/>
</dbReference>
<reference evidence="3 4" key="1">
    <citation type="submission" date="2020-07" db="EMBL/GenBank/DDBJ databases">
        <title>The draft genome sequence of Maribacter polysiphoniae KCTC 22021.</title>
        <authorList>
            <person name="Mu L."/>
        </authorList>
    </citation>
    <scope>NUCLEOTIDE SEQUENCE [LARGE SCALE GENOMIC DNA]</scope>
    <source>
        <strain evidence="3 4">KCTC 22021</strain>
    </source>
</reference>